<keyword evidence="1" id="KW-0472">Membrane</keyword>
<dbReference type="EnsemblPlants" id="OMERI01G11490.1">
    <property type="protein sequence ID" value="OMERI01G11490.1"/>
    <property type="gene ID" value="OMERI01G11490"/>
</dbReference>
<reference evidence="2" key="2">
    <citation type="submission" date="2018-05" db="EMBL/GenBank/DDBJ databases">
        <title>OmerRS3 (Oryza meridionalis Reference Sequence Version 3).</title>
        <authorList>
            <person name="Zhang J."/>
            <person name="Kudrna D."/>
            <person name="Lee S."/>
            <person name="Talag J."/>
            <person name="Welchert J."/>
            <person name="Wing R.A."/>
        </authorList>
    </citation>
    <scope>NUCLEOTIDE SEQUENCE [LARGE SCALE GENOMIC DNA]</scope>
    <source>
        <strain evidence="2">cv. OR44</strain>
    </source>
</reference>
<feature type="transmembrane region" description="Helical" evidence="1">
    <location>
        <begin position="39"/>
        <end position="57"/>
    </location>
</feature>
<dbReference type="Proteomes" id="UP000008021">
    <property type="component" value="Chromosome 1"/>
</dbReference>
<dbReference type="AlphaFoldDB" id="A0A0E0C0V7"/>
<keyword evidence="1" id="KW-0812">Transmembrane</keyword>
<keyword evidence="1" id="KW-1133">Transmembrane helix</keyword>
<proteinExistence type="predicted"/>
<protein>
    <submittedName>
        <fullName evidence="2">Uncharacterized protein</fullName>
    </submittedName>
</protein>
<name>A0A0E0C0V7_9ORYZ</name>
<accession>A0A0E0C0V7</accession>
<sequence length="150" mass="16572">MATPPLLAAATMAAGGQVRRLLPLRVALQSPCPGAVVPWSPATPPYILVAAATSVYHEKRNERIRIRNRCELKKIDSGSHHERRPTFRLLSNARLKAFSEDRLLANKTTNGWTHVHVSSLLFIFPVLSVLFGLSLSLSLNYCVSDLFAIN</sequence>
<evidence type="ECO:0000256" key="1">
    <source>
        <dbReference type="SAM" id="Phobius"/>
    </source>
</evidence>
<evidence type="ECO:0000313" key="2">
    <source>
        <dbReference type="EnsemblPlants" id="OMERI01G11490.1"/>
    </source>
</evidence>
<keyword evidence="3" id="KW-1185">Reference proteome</keyword>
<feature type="transmembrane region" description="Helical" evidence="1">
    <location>
        <begin position="120"/>
        <end position="141"/>
    </location>
</feature>
<dbReference type="HOGENOM" id="CLU_1743410_0_0_1"/>
<dbReference type="Gramene" id="OMERI01G11490.1">
    <property type="protein sequence ID" value="OMERI01G11490.1"/>
    <property type="gene ID" value="OMERI01G11490"/>
</dbReference>
<organism evidence="2">
    <name type="scientific">Oryza meridionalis</name>
    <dbReference type="NCBI Taxonomy" id="40149"/>
    <lineage>
        <taxon>Eukaryota</taxon>
        <taxon>Viridiplantae</taxon>
        <taxon>Streptophyta</taxon>
        <taxon>Embryophyta</taxon>
        <taxon>Tracheophyta</taxon>
        <taxon>Spermatophyta</taxon>
        <taxon>Magnoliopsida</taxon>
        <taxon>Liliopsida</taxon>
        <taxon>Poales</taxon>
        <taxon>Poaceae</taxon>
        <taxon>BOP clade</taxon>
        <taxon>Oryzoideae</taxon>
        <taxon>Oryzeae</taxon>
        <taxon>Oryzinae</taxon>
        <taxon>Oryza</taxon>
    </lineage>
</organism>
<reference evidence="2" key="1">
    <citation type="submission" date="2015-04" db="UniProtKB">
        <authorList>
            <consortium name="EnsemblPlants"/>
        </authorList>
    </citation>
    <scope>IDENTIFICATION</scope>
</reference>
<evidence type="ECO:0000313" key="3">
    <source>
        <dbReference type="Proteomes" id="UP000008021"/>
    </source>
</evidence>